<keyword evidence="5" id="KW-0770">Synapse</keyword>
<name>A0A9D3P9P8_MEGAT</name>
<evidence type="ECO:0000256" key="5">
    <source>
        <dbReference type="ARBA" id="ARBA00023018"/>
    </source>
</evidence>
<feature type="compositionally biased region" description="Basic and acidic residues" evidence="8">
    <location>
        <begin position="1128"/>
        <end position="1142"/>
    </location>
</feature>
<reference evidence="10" key="1">
    <citation type="submission" date="2021-01" db="EMBL/GenBank/DDBJ databases">
        <authorList>
            <person name="Zahm M."/>
            <person name="Roques C."/>
            <person name="Cabau C."/>
            <person name="Klopp C."/>
            <person name="Donnadieu C."/>
            <person name="Jouanno E."/>
            <person name="Lampietro C."/>
            <person name="Louis A."/>
            <person name="Herpin A."/>
            <person name="Echchiki A."/>
            <person name="Berthelot C."/>
            <person name="Parey E."/>
            <person name="Roest-Crollius H."/>
            <person name="Braasch I."/>
            <person name="Postlethwait J."/>
            <person name="Bobe J."/>
            <person name="Montfort J."/>
            <person name="Bouchez O."/>
            <person name="Begum T."/>
            <person name="Mejri S."/>
            <person name="Adams A."/>
            <person name="Chen W.-J."/>
            <person name="Guiguen Y."/>
        </authorList>
    </citation>
    <scope>NUCLEOTIDE SEQUENCE</scope>
    <source>
        <strain evidence="10">YG-15Mar2019-1</strain>
        <tissue evidence="10">Brain</tissue>
    </source>
</reference>
<gene>
    <name evidence="10" type="ORF">MATL_G00258370</name>
</gene>
<feature type="compositionally biased region" description="Low complexity" evidence="8">
    <location>
        <begin position="340"/>
        <end position="358"/>
    </location>
</feature>
<feature type="compositionally biased region" description="Low complexity" evidence="8">
    <location>
        <begin position="735"/>
        <end position="750"/>
    </location>
</feature>
<evidence type="ECO:0000313" key="10">
    <source>
        <dbReference type="EMBL" id="KAG7454315.1"/>
    </source>
</evidence>
<feature type="compositionally biased region" description="Low complexity" evidence="8">
    <location>
        <begin position="680"/>
        <end position="695"/>
    </location>
</feature>
<accession>A0A9D3P9P8</accession>
<dbReference type="GO" id="GO:0048788">
    <property type="term" value="C:cytoskeleton of presynaptic active zone"/>
    <property type="evidence" value="ECO:0007669"/>
    <property type="project" value="TreeGrafter"/>
</dbReference>
<organism evidence="10 11">
    <name type="scientific">Megalops atlanticus</name>
    <name type="common">Tarpon</name>
    <name type="synonym">Clupea gigantea</name>
    <dbReference type="NCBI Taxonomy" id="7932"/>
    <lineage>
        <taxon>Eukaryota</taxon>
        <taxon>Metazoa</taxon>
        <taxon>Chordata</taxon>
        <taxon>Craniata</taxon>
        <taxon>Vertebrata</taxon>
        <taxon>Euteleostomi</taxon>
        <taxon>Actinopterygii</taxon>
        <taxon>Neopterygii</taxon>
        <taxon>Teleostei</taxon>
        <taxon>Elopiformes</taxon>
        <taxon>Megalopidae</taxon>
        <taxon>Megalops</taxon>
    </lineage>
</organism>
<evidence type="ECO:0000256" key="8">
    <source>
        <dbReference type="SAM" id="MobiDB-lite"/>
    </source>
</evidence>
<dbReference type="InterPro" id="IPR052098">
    <property type="entry name" value="Presynaptic_Scaffold_Bsn/Pclo"/>
</dbReference>
<sequence length="1339" mass="141977">MGNEASLEGGEGGLAGLPEGVASDGKGGFIQVPAGMEANLSQLSEEERKQIAAVMSRAQAKPPGTASNAPSQRKPEVDANHQPRQPGKPTAQGLSGISKSRTVDALKPGPAARQAPPGKSPSSVSLLESRARQEAKEQPRTGMFSSNFLSGANPLSAVSSAVNKFSLFGDEPEEGEGAKQKPQQQQQQQQAAKPAGQKPGPDKAPQQGPPKQGQAAPQQKAPPQQGPGKPGPQQQGPQGSPKQGPAKAGPASQGPSKAEPGKAGAAGQKPLCPLCKSTELNQNTKEQPNYNTCTQCKTVVCSLCGFSPPDSAGKEWLCLNCQMQRALGGMDPPGPPMMKPQPKQAPASGSPQRKQAPPAAQPPKAEPARAAETKPASPLAKQQATPPATPPAAQKGPGPAAGQAKPAEAQGPPKTAAAQKPAEQPVPAGGKQPAAGSQSPAPQAQPPKQESGFFGLSFGGSKPQPSASQPAESVSGKLFGFAGFGDTAKPAAAAAAPPAESVSGKVFGFGSSIFSSASNLITSAVQDEPPSTPPSAHKKPSAPDGKAAGAQKPEQAPPAAAPPPAQEKKPAPVKSDKPASEPPKAAGPPKGADPSPPPPKAAQVNCPLCKVELNVGSDGPPNYNTCTECKNTVCNLCGFNPMPHLSEKEWLCLNCQTQRALAGQLGDMGRMPPPMPAPTKPAAQQPAVPKSQPLPAKQPTPQPTTQVTMEKAPPKPAPDQPKKDLAKAGPPPAAATPTAAAPGKGTTATAMPDRMPPQKPTAAAASTAERKQQEKKVEVVATEKEIKQPEGDAKKVVSEPPQPPDKEKGEGKPDTSGSSQQKSPQGLSDTGYSSEGISAAPGRRQRSDSVEDSSESEPSPILQRRRKVSSTSTSSEDYRKESPSSADEEEFIRKQIMEMSADEAVSPSDEDNYIRKQIREQQQQREQEERKAEVTSAPGKSKQLPTKTSEEKEPSRPTLLQEDKTQEHEVPDTKVSEPTSVDGEEGGVAVRRFKTIDLNNSTAAPERQSTEEGEQEMESLTDSPEDRSRGEGSSSLHASSFTPGTSPTSVSSLDEDSDSSPSHKKMSSESKHRKSRHRQHGQVLPTIEDSSEEEELREEEELLREQEMQREVDHQQQAKRGSSKKSKKDKEELRAQRRREYPKTPPSNLSPIEDASPTEELRQAAEMEELHKSSCSDYSPSIESEPEGFEINPEKILSVQKEYHLPTSVPLYSPTDEPQIDATKDSTGKMLKSADEAYEEIMQKAKALQSKKEIESPPEKEPLYGGMLIEDYIYESLVEEHETMDASYVPPQDSSKISIQEPVKKLSAPLGRKMLKRRTVKFRGRSQFPHQTSHKLIKR</sequence>
<feature type="compositionally biased region" description="Basic residues" evidence="8">
    <location>
        <begin position="1071"/>
        <end position="1080"/>
    </location>
</feature>
<dbReference type="PANTHER" id="PTHR14113">
    <property type="entry name" value="PICCOLO/BASSOON"/>
    <property type="match status" value="1"/>
</dbReference>
<dbReference type="OrthoDB" id="10059918at2759"/>
<dbReference type="GO" id="GO:0098978">
    <property type="term" value="C:glutamatergic synapse"/>
    <property type="evidence" value="ECO:0007669"/>
    <property type="project" value="TreeGrafter"/>
</dbReference>
<feature type="compositionally biased region" description="Pro residues" evidence="8">
    <location>
        <begin position="555"/>
        <end position="565"/>
    </location>
</feature>
<feature type="compositionally biased region" description="Low complexity" evidence="8">
    <location>
        <begin position="545"/>
        <end position="554"/>
    </location>
</feature>
<comment type="caution">
    <text evidence="10">The sequence shown here is derived from an EMBL/GenBank/DDBJ whole genome shotgun (WGS) entry which is preliminary data.</text>
</comment>
<dbReference type="GO" id="GO:0030424">
    <property type="term" value="C:axon"/>
    <property type="evidence" value="ECO:0007669"/>
    <property type="project" value="TreeGrafter"/>
</dbReference>
<feature type="compositionally biased region" description="Polar residues" evidence="8">
    <location>
        <begin position="463"/>
        <end position="472"/>
    </location>
</feature>
<feature type="compositionally biased region" description="Basic and acidic residues" evidence="8">
    <location>
        <begin position="912"/>
        <end position="933"/>
    </location>
</feature>
<evidence type="ECO:0000259" key="9">
    <source>
        <dbReference type="Pfam" id="PF05715"/>
    </source>
</evidence>
<dbReference type="GO" id="GO:1904071">
    <property type="term" value="P:presynaptic active zone assembly"/>
    <property type="evidence" value="ECO:0007669"/>
    <property type="project" value="TreeGrafter"/>
</dbReference>
<dbReference type="PANTHER" id="PTHR14113:SF6">
    <property type="entry name" value="PROTEIN PICCOLO"/>
    <property type="match status" value="1"/>
</dbReference>
<feature type="compositionally biased region" description="Low complexity" evidence="8">
    <location>
        <begin position="180"/>
        <end position="247"/>
    </location>
</feature>
<keyword evidence="3" id="KW-0863">Zinc-finger</keyword>
<feature type="domain" description="Zinc finger piccolo-type" evidence="9">
    <location>
        <begin position="271"/>
        <end position="327"/>
    </location>
</feature>
<evidence type="ECO:0000256" key="1">
    <source>
        <dbReference type="ARBA" id="ARBA00022723"/>
    </source>
</evidence>
<feature type="compositionally biased region" description="Basic and acidic residues" evidence="8">
    <location>
        <begin position="1159"/>
        <end position="1174"/>
    </location>
</feature>
<feature type="region of interest" description="Disordered" evidence="8">
    <location>
        <begin position="1320"/>
        <end position="1339"/>
    </location>
</feature>
<evidence type="ECO:0000256" key="2">
    <source>
        <dbReference type="ARBA" id="ARBA00022737"/>
    </source>
</evidence>
<feature type="compositionally biased region" description="Low complexity" evidence="8">
    <location>
        <begin position="373"/>
        <end position="414"/>
    </location>
</feature>
<feature type="compositionally biased region" description="Low complexity" evidence="8">
    <location>
        <begin position="431"/>
        <end position="461"/>
    </location>
</feature>
<keyword evidence="1" id="KW-0479">Metal-binding</keyword>
<dbReference type="GO" id="GO:0035418">
    <property type="term" value="P:protein localization to synapse"/>
    <property type="evidence" value="ECO:0007669"/>
    <property type="project" value="TreeGrafter"/>
</dbReference>
<dbReference type="GO" id="GO:0098882">
    <property type="term" value="F:structural constituent of presynaptic active zone"/>
    <property type="evidence" value="ECO:0007669"/>
    <property type="project" value="TreeGrafter"/>
</dbReference>
<evidence type="ECO:0000256" key="3">
    <source>
        <dbReference type="ARBA" id="ARBA00022771"/>
    </source>
</evidence>
<keyword evidence="6" id="KW-0966">Cell projection</keyword>
<dbReference type="EMBL" id="JAFDVH010000025">
    <property type="protein sequence ID" value="KAG7454315.1"/>
    <property type="molecule type" value="Genomic_DNA"/>
</dbReference>
<feature type="compositionally biased region" description="Basic and acidic residues" evidence="8">
    <location>
        <begin position="1103"/>
        <end position="1116"/>
    </location>
</feature>
<feature type="region of interest" description="Disordered" evidence="8">
    <location>
        <begin position="166"/>
        <end position="273"/>
    </location>
</feature>
<feature type="region of interest" description="Disordered" evidence="8">
    <location>
        <begin position="665"/>
        <end position="1195"/>
    </location>
</feature>
<feature type="region of interest" description="Disordered" evidence="8">
    <location>
        <begin position="329"/>
        <end position="484"/>
    </location>
</feature>
<dbReference type="InterPro" id="IPR013083">
    <property type="entry name" value="Znf_RING/FYVE/PHD"/>
</dbReference>
<feature type="compositionally biased region" description="Acidic residues" evidence="8">
    <location>
        <begin position="1089"/>
        <end position="1102"/>
    </location>
</feature>
<feature type="region of interest" description="Disordered" evidence="8">
    <location>
        <begin position="1208"/>
        <end position="1227"/>
    </location>
</feature>
<proteinExistence type="predicted"/>
<dbReference type="Pfam" id="PF05715">
    <property type="entry name" value="zf-piccolo"/>
    <property type="match status" value="2"/>
</dbReference>
<feature type="compositionally biased region" description="Basic and acidic residues" evidence="8">
    <location>
        <begin position="566"/>
        <end position="579"/>
    </location>
</feature>
<evidence type="ECO:0000313" key="11">
    <source>
        <dbReference type="Proteomes" id="UP001046870"/>
    </source>
</evidence>
<dbReference type="InterPro" id="IPR008899">
    <property type="entry name" value="Znf_piccolo"/>
</dbReference>
<evidence type="ECO:0000256" key="7">
    <source>
        <dbReference type="ARBA" id="ARBA00034101"/>
    </source>
</evidence>
<keyword evidence="4" id="KW-0862">Zinc</keyword>
<dbReference type="GO" id="GO:0008270">
    <property type="term" value="F:zinc ion binding"/>
    <property type="evidence" value="ECO:0007669"/>
    <property type="project" value="UniProtKB-KW"/>
</dbReference>
<feature type="compositionally biased region" description="Polar residues" evidence="8">
    <location>
        <begin position="815"/>
        <end position="836"/>
    </location>
</feature>
<feature type="compositionally biased region" description="Polar residues" evidence="8">
    <location>
        <begin position="1031"/>
        <end position="1048"/>
    </location>
</feature>
<dbReference type="Proteomes" id="UP001046870">
    <property type="component" value="Chromosome 25"/>
</dbReference>
<dbReference type="SUPFAM" id="SSF57903">
    <property type="entry name" value="FYVE/PHD zinc finger"/>
    <property type="match status" value="2"/>
</dbReference>
<evidence type="ECO:0000256" key="6">
    <source>
        <dbReference type="ARBA" id="ARBA00023273"/>
    </source>
</evidence>
<feature type="compositionally biased region" description="Basic and acidic residues" evidence="8">
    <location>
        <begin position="768"/>
        <end position="797"/>
    </location>
</feature>
<feature type="domain" description="Zinc finger piccolo-type" evidence="9">
    <location>
        <begin position="605"/>
        <end position="661"/>
    </location>
</feature>
<feature type="region of interest" description="Disordered" evidence="8">
    <location>
        <begin position="1"/>
        <end position="153"/>
    </location>
</feature>
<feature type="compositionally biased region" description="Basic and acidic residues" evidence="8">
    <location>
        <begin position="804"/>
        <end position="813"/>
    </location>
</feature>
<feature type="compositionally biased region" description="Basic and acidic residues" evidence="8">
    <location>
        <begin position="948"/>
        <end position="975"/>
    </location>
</feature>
<feature type="region of interest" description="Disordered" evidence="8">
    <location>
        <begin position="523"/>
        <end position="601"/>
    </location>
</feature>
<keyword evidence="11" id="KW-1185">Reference proteome</keyword>
<feature type="compositionally biased region" description="Basic and acidic residues" evidence="8">
    <location>
        <begin position="129"/>
        <end position="139"/>
    </location>
</feature>
<comment type="subcellular location">
    <subcellularLocation>
        <location evidence="7">Presynaptic active zone</location>
    </subcellularLocation>
</comment>
<dbReference type="InterPro" id="IPR011011">
    <property type="entry name" value="Znf_FYVE_PHD"/>
</dbReference>
<feature type="region of interest" description="Disordered" evidence="8">
    <location>
        <begin position="1284"/>
        <end position="1303"/>
    </location>
</feature>
<dbReference type="GO" id="GO:0098982">
    <property type="term" value="C:GABA-ergic synapse"/>
    <property type="evidence" value="ECO:0007669"/>
    <property type="project" value="TreeGrafter"/>
</dbReference>
<feature type="compositionally biased region" description="Low complexity" evidence="8">
    <location>
        <begin position="582"/>
        <end position="593"/>
    </location>
</feature>
<evidence type="ECO:0000256" key="4">
    <source>
        <dbReference type="ARBA" id="ARBA00022833"/>
    </source>
</evidence>
<dbReference type="Gene3D" id="3.30.40.10">
    <property type="entry name" value="Zinc/RING finger domain, C3HC4 (zinc finger)"/>
    <property type="match status" value="2"/>
</dbReference>
<keyword evidence="2" id="KW-0677">Repeat</keyword>
<protein>
    <recommendedName>
        <fullName evidence="9">Zinc finger piccolo-type domain-containing protein</fullName>
    </recommendedName>
</protein>